<dbReference type="EMBL" id="AUZY01005017">
    <property type="protein sequence ID" value="EQD60294.1"/>
    <property type="molecule type" value="Genomic_DNA"/>
</dbReference>
<dbReference type="Pfam" id="PF05221">
    <property type="entry name" value="AdoHcyase"/>
    <property type="match status" value="1"/>
</dbReference>
<name>T1C4Q7_9ZZZZ</name>
<reference evidence="1" key="2">
    <citation type="journal article" date="2014" name="ISME J.">
        <title>Microbial stratification in low pH oxic and suboxic macroscopic growths along an acid mine drainage.</title>
        <authorList>
            <person name="Mendez-Garcia C."/>
            <person name="Mesa V."/>
            <person name="Sprenger R.R."/>
            <person name="Richter M."/>
            <person name="Diez M.S."/>
            <person name="Solano J."/>
            <person name="Bargiela R."/>
            <person name="Golyshina O.V."/>
            <person name="Manteca A."/>
            <person name="Ramos J.L."/>
            <person name="Gallego J.R."/>
            <person name="Llorente I."/>
            <person name="Martins Dos Santos V.A."/>
            <person name="Jensen O.N."/>
            <person name="Pelaez A.I."/>
            <person name="Sanchez J."/>
            <person name="Ferrer M."/>
        </authorList>
    </citation>
    <scope>NUCLEOTIDE SEQUENCE</scope>
</reference>
<comment type="caution">
    <text evidence="1">The sequence shown here is derived from an EMBL/GenBank/DDBJ whole genome shotgun (WGS) entry which is preliminary data.</text>
</comment>
<dbReference type="Gene3D" id="3.40.50.1480">
    <property type="entry name" value="Adenosylhomocysteinase-like"/>
    <property type="match status" value="1"/>
</dbReference>
<dbReference type="InterPro" id="IPR000043">
    <property type="entry name" value="Adenosylhomocysteinase-like"/>
</dbReference>
<dbReference type="GO" id="GO:0004013">
    <property type="term" value="F:adenosylhomocysteinase activity"/>
    <property type="evidence" value="ECO:0007669"/>
    <property type="project" value="TreeGrafter"/>
</dbReference>
<gene>
    <name evidence="1" type="ORF">B1B_07836</name>
</gene>
<organism evidence="1">
    <name type="scientific">mine drainage metagenome</name>
    <dbReference type="NCBI Taxonomy" id="410659"/>
    <lineage>
        <taxon>unclassified sequences</taxon>
        <taxon>metagenomes</taxon>
        <taxon>ecological metagenomes</taxon>
    </lineage>
</organism>
<feature type="non-terminal residue" evidence="1">
    <location>
        <position position="1"/>
    </location>
</feature>
<dbReference type="PANTHER" id="PTHR23420">
    <property type="entry name" value="ADENOSYLHOMOCYSTEINASE"/>
    <property type="match status" value="1"/>
</dbReference>
<evidence type="ECO:0000313" key="1">
    <source>
        <dbReference type="EMBL" id="EQD60294.1"/>
    </source>
</evidence>
<protein>
    <submittedName>
        <fullName evidence="1">Adenosylhomocysteinase</fullName>
    </submittedName>
</protein>
<dbReference type="InterPro" id="IPR042172">
    <property type="entry name" value="Adenosylhomocyst_ase-like_sf"/>
</dbReference>
<accession>T1C4Q7</accession>
<proteinExistence type="predicted"/>
<dbReference type="GO" id="GO:0033353">
    <property type="term" value="P:S-adenosylmethionine cycle"/>
    <property type="evidence" value="ECO:0007669"/>
    <property type="project" value="TreeGrafter"/>
</dbReference>
<dbReference type="PANTHER" id="PTHR23420:SF0">
    <property type="entry name" value="ADENOSYLHOMOCYSTEINASE"/>
    <property type="match status" value="1"/>
</dbReference>
<dbReference type="GO" id="GO:0005829">
    <property type="term" value="C:cytosol"/>
    <property type="evidence" value="ECO:0007669"/>
    <property type="project" value="TreeGrafter"/>
</dbReference>
<dbReference type="SUPFAM" id="SSF52283">
    <property type="entry name" value="Formate/glycerate dehydrogenase catalytic domain-like"/>
    <property type="match status" value="1"/>
</dbReference>
<sequence>SDGRLVNLASGQGHPVEIMDMSFAIQALSAEYMLRHHADMQPRVYQIPSEIDNSVARIKLDSLRLKLDSLSESQVEYMNSWGEGT</sequence>
<dbReference type="AlphaFoldDB" id="T1C4Q7"/>
<reference evidence="1" key="1">
    <citation type="submission" date="2013-08" db="EMBL/GenBank/DDBJ databases">
        <authorList>
            <person name="Mendez C."/>
            <person name="Richter M."/>
            <person name="Ferrer M."/>
            <person name="Sanchez J."/>
        </authorList>
    </citation>
    <scope>NUCLEOTIDE SEQUENCE</scope>
</reference>